<reference evidence="2 4" key="2">
    <citation type="submission" date="2018-08" db="EMBL/GenBank/DDBJ databases">
        <title>A genome reference for cultivated species of the human gut microbiota.</title>
        <authorList>
            <person name="Zou Y."/>
            <person name="Xue W."/>
            <person name="Luo G."/>
        </authorList>
    </citation>
    <scope>NUCLEOTIDE SEQUENCE [LARGE SCALE GENOMIC DNA]</scope>
    <source>
        <strain evidence="2 4">AM18-6</strain>
    </source>
</reference>
<gene>
    <name evidence="2" type="ORF">DW228_15065</name>
    <name evidence="1" type="ORF">EC80_003145</name>
</gene>
<sequence>MNKQYLYIEPYTLFFEKDKKVLLYNTMDQKFTLIEVDGSLSPIVEKLKEQKCIEILPSQLENKSINRFVEELRAGFNGDILPGSANEVAPAVFHPVINNQRDFERLKKVNAFEIDGQIMNYLEEIYIYLNGMDNNNDDFPVYQQIPSYYNKKLEIDTERLIYWLKTINDFQVSQINLLGGDVLAHSGFHRVINVLLSKALAVNLYYKYDLFKEEYISLVNDSFKSFFWVIPVRELKRDFLEKTLVWSRQLPLVHWLFLITSEEEYYIAETFIEENGLALAEMKPVFTGDNLSFFQDVVFMDEADIQGMGLIKREVYVNQKVNRNDFGRLTVLPTGDIYANPNFPYIGKIGDERVHSMIYREMIEGHSWLRIRNQEPCCSCIYQWFCPSPSNYELAIGRPNLCHIKS</sequence>
<reference evidence="1 3" key="3">
    <citation type="submission" date="2019-03" db="EMBL/GenBank/DDBJ databases">
        <title>Complete genome assembly of MDR B. fragilis.</title>
        <authorList>
            <person name="Sydenham T.V."/>
            <person name="Hasman H."/>
            <person name="Justesen U.S."/>
        </authorList>
    </citation>
    <scope>NUCLEOTIDE SEQUENCE [LARGE SCALE GENOMIC DNA]</scope>
    <source>
        <strain evidence="1 3">DCMSKEJBY0001B</strain>
    </source>
</reference>
<dbReference type="Proteomes" id="UP000266644">
    <property type="component" value="Unassembled WGS sequence"/>
</dbReference>
<name>A0A0I9RVZ1_BACFG</name>
<dbReference type="NCBIfam" id="TIGR04150">
    <property type="entry name" value="pseudo_rSAM_GG"/>
    <property type="match status" value="1"/>
</dbReference>
<evidence type="ECO:0000313" key="2">
    <source>
        <dbReference type="EMBL" id="RHH09337.1"/>
    </source>
</evidence>
<organism evidence="2 4">
    <name type="scientific">Bacteroides fragilis</name>
    <dbReference type="NCBI Taxonomy" id="817"/>
    <lineage>
        <taxon>Bacteria</taxon>
        <taxon>Pseudomonadati</taxon>
        <taxon>Bacteroidota</taxon>
        <taxon>Bacteroidia</taxon>
        <taxon>Bacteroidales</taxon>
        <taxon>Bacteroidaceae</taxon>
        <taxon>Bacteroides</taxon>
    </lineage>
</organism>
<reference evidence="1" key="1">
    <citation type="book" date="2014" name="THE 24TH EUROPEAN CONGRESS OF CLINICAL MICROBIOLOGY AND INFECTIOUS DISEASES" publisher="ECCMID 2014" city="Barcelona, Spain">
        <title>Identification of resistance genes in three multidrug-resistant Bacteroides fragilis isolates by whole genome sequencing.</title>
        <editorList>
            <person name="Unknown"/>
            <person name="A."/>
        </editorList>
        <authorList>
            <person name="Sydenham T.V."/>
            <person name="Hasman H."/>
            <person name="Wang M."/>
            <person name="Soki J."/>
            <person name="Nagy E."/>
            <person name="Justesen U.S."/>
        </authorList>
    </citation>
    <scope>NUCLEOTIDE SEQUENCE</scope>
    <source>
        <strain evidence="1">DCMSKEJBY0001B</strain>
    </source>
</reference>
<proteinExistence type="predicted"/>
<dbReference type="EMBL" id="CP036546">
    <property type="protein sequence ID" value="QCQ43923.1"/>
    <property type="molecule type" value="Genomic_DNA"/>
</dbReference>
<dbReference type="AlphaFoldDB" id="A0A0I9RVZ1"/>
<accession>A0A0I9RVZ1</accession>
<evidence type="ECO:0000313" key="3">
    <source>
        <dbReference type="Proteomes" id="UP000036847"/>
    </source>
</evidence>
<dbReference type="OrthoDB" id="1044640at2"/>
<evidence type="ECO:0000313" key="1">
    <source>
        <dbReference type="EMBL" id="QCQ43923.1"/>
    </source>
</evidence>
<dbReference type="InterPro" id="IPR026418">
    <property type="entry name" value="Pseudo_rSAM"/>
</dbReference>
<evidence type="ECO:0000313" key="4">
    <source>
        <dbReference type="Proteomes" id="UP000266644"/>
    </source>
</evidence>
<dbReference type="RefSeq" id="WP_032536942.1">
    <property type="nucleotide sequence ID" value="NZ_CABJEQ010000020.1"/>
</dbReference>
<protein>
    <submittedName>
        <fullName evidence="2">TIGR04150 pseudo-rSAM protein</fullName>
    </submittedName>
</protein>
<dbReference type="EMBL" id="QRJE01000024">
    <property type="protein sequence ID" value="RHH09337.1"/>
    <property type="molecule type" value="Genomic_DNA"/>
</dbReference>
<dbReference type="Proteomes" id="UP000036847">
    <property type="component" value="Chromosome"/>
</dbReference>
<dbReference type="SUPFAM" id="SSF102114">
    <property type="entry name" value="Radical SAM enzymes"/>
    <property type="match status" value="1"/>
</dbReference>
<dbReference type="InterPro" id="IPR058240">
    <property type="entry name" value="rSAM_sf"/>
</dbReference>